<evidence type="ECO:0000313" key="8">
    <source>
        <dbReference type="Proteomes" id="UP000626210"/>
    </source>
</evidence>
<evidence type="ECO:0000256" key="2">
    <source>
        <dbReference type="ARBA" id="ARBA00022963"/>
    </source>
</evidence>
<dbReference type="PANTHER" id="PTHR14226:SF78">
    <property type="entry name" value="SLR0060 PROTEIN"/>
    <property type="match status" value="1"/>
</dbReference>
<proteinExistence type="predicted"/>
<keyword evidence="7" id="KW-0449">Lipoprotein</keyword>
<feature type="domain" description="PNPLA" evidence="6">
    <location>
        <begin position="66"/>
        <end position="261"/>
    </location>
</feature>
<keyword evidence="3" id="KW-0443">Lipid metabolism</keyword>
<sequence length="490" mass="53640">MLGFDRLGRFAGRVGLAAGSLALAACTAMAPVNAPVTQPQASQGYSVMPLLKRRLPGNNPRALVLLAFSGGGTRAAAFSYGVLEELRRTPIVVEGQTHRFLDEVDLIAGVSGGSFTALAYALYGERLFTEFEPRFLKRDVQGELISRALSPRHWGALGSATYGRSELAADYYDEILFQGATFADLQRLATPVALVTGTDLSTGARFEFSQDNFDLMCSDLGGVRLARAAATSSAVPVVLSPVTWRNYGGNCNAPLPAWVQDVARADNTARPAGRALLRYRDIRELQDSQARPYIHTVDGGVSDNLGLRGMIEAFEQMEASPNFQKELDFDQLRHVVVIAVNSRSAPSTDWDRSPTPPGFVAQLLQSSSVPIDHFSYESVELLKDIAQRWANRRDYQIAQKRLEGMTQAQAEAQVPRITFDAIDVSFDAIADPAERRYFMELPTSFMLPDEAVDRLRSQAGKLLRESAAFRKLQQQIREVNTAAMGQAAAQ</sequence>
<gene>
    <name evidence="7" type="ORF">GCM10007320_06580</name>
</gene>
<keyword evidence="5" id="KW-0732">Signal</keyword>
<feature type="chain" id="PRO_5045160202" evidence="5">
    <location>
        <begin position="31"/>
        <end position="490"/>
    </location>
</feature>
<comment type="caution">
    <text evidence="4">Lacks conserved residue(s) required for the propagation of feature annotation.</text>
</comment>
<name>A0ABQ3FW24_9BURK</name>
<evidence type="ECO:0000313" key="7">
    <source>
        <dbReference type="EMBL" id="GHC71506.1"/>
    </source>
</evidence>
<comment type="caution">
    <text evidence="7">The sequence shown here is derived from an EMBL/GenBank/DDBJ whole genome shotgun (WGS) entry which is preliminary data.</text>
</comment>
<reference evidence="8" key="1">
    <citation type="journal article" date="2019" name="Int. J. Syst. Evol. Microbiol.">
        <title>The Global Catalogue of Microorganisms (GCM) 10K type strain sequencing project: providing services to taxonomists for standard genome sequencing and annotation.</title>
        <authorList>
            <consortium name="The Broad Institute Genomics Platform"/>
            <consortium name="The Broad Institute Genome Sequencing Center for Infectious Disease"/>
            <person name="Wu L."/>
            <person name="Ma J."/>
        </authorList>
    </citation>
    <scope>NUCLEOTIDE SEQUENCE [LARGE SCALE GENOMIC DNA]</scope>
    <source>
        <strain evidence="8">KCTC 23314</strain>
    </source>
</reference>
<dbReference type="InterPro" id="IPR016035">
    <property type="entry name" value="Acyl_Trfase/lysoPLipase"/>
</dbReference>
<dbReference type="PANTHER" id="PTHR14226">
    <property type="entry name" value="NEUROPATHY TARGET ESTERASE/SWISS CHEESE D.MELANOGASTER"/>
    <property type="match status" value="1"/>
</dbReference>
<evidence type="ECO:0000256" key="1">
    <source>
        <dbReference type="ARBA" id="ARBA00022801"/>
    </source>
</evidence>
<dbReference type="EMBL" id="BMYK01000002">
    <property type="protein sequence ID" value="GHC71506.1"/>
    <property type="molecule type" value="Genomic_DNA"/>
</dbReference>
<protein>
    <submittedName>
        <fullName evidence="7">Lipoprotein</fullName>
    </submittedName>
</protein>
<dbReference type="PROSITE" id="PS51635">
    <property type="entry name" value="PNPLA"/>
    <property type="match status" value="1"/>
</dbReference>
<dbReference type="Pfam" id="PF01734">
    <property type="entry name" value="Patatin"/>
    <property type="match status" value="1"/>
</dbReference>
<dbReference type="InterPro" id="IPR002641">
    <property type="entry name" value="PNPLA_dom"/>
</dbReference>
<dbReference type="RefSeq" id="WP_189685601.1">
    <property type="nucleotide sequence ID" value="NZ_BMYK01000002.1"/>
</dbReference>
<keyword evidence="2" id="KW-0442">Lipid degradation</keyword>
<keyword evidence="1" id="KW-0378">Hydrolase</keyword>
<dbReference type="PROSITE" id="PS51257">
    <property type="entry name" value="PROKAR_LIPOPROTEIN"/>
    <property type="match status" value="1"/>
</dbReference>
<keyword evidence="8" id="KW-1185">Reference proteome</keyword>
<organism evidence="7 8">
    <name type="scientific">Pseudorhodoferax aquiterrae</name>
    <dbReference type="NCBI Taxonomy" id="747304"/>
    <lineage>
        <taxon>Bacteria</taxon>
        <taxon>Pseudomonadati</taxon>
        <taxon>Pseudomonadota</taxon>
        <taxon>Betaproteobacteria</taxon>
        <taxon>Burkholderiales</taxon>
        <taxon>Comamonadaceae</taxon>
    </lineage>
</organism>
<evidence type="ECO:0000256" key="5">
    <source>
        <dbReference type="SAM" id="SignalP"/>
    </source>
</evidence>
<feature type="short sequence motif" description="GXSXG" evidence="4">
    <location>
        <begin position="109"/>
        <end position="113"/>
    </location>
</feature>
<evidence type="ECO:0000259" key="6">
    <source>
        <dbReference type="PROSITE" id="PS51635"/>
    </source>
</evidence>
<evidence type="ECO:0000256" key="3">
    <source>
        <dbReference type="ARBA" id="ARBA00023098"/>
    </source>
</evidence>
<feature type="signal peptide" evidence="5">
    <location>
        <begin position="1"/>
        <end position="30"/>
    </location>
</feature>
<dbReference type="SUPFAM" id="SSF52151">
    <property type="entry name" value="FabD/lysophospholipase-like"/>
    <property type="match status" value="1"/>
</dbReference>
<accession>A0ABQ3FW24</accession>
<dbReference type="InterPro" id="IPR050301">
    <property type="entry name" value="NTE"/>
</dbReference>
<dbReference type="Proteomes" id="UP000626210">
    <property type="component" value="Unassembled WGS sequence"/>
</dbReference>
<evidence type="ECO:0000256" key="4">
    <source>
        <dbReference type="PROSITE-ProRule" id="PRU01161"/>
    </source>
</evidence>
<dbReference type="Gene3D" id="3.40.1090.10">
    <property type="entry name" value="Cytosolic phospholipase A2 catalytic domain"/>
    <property type="match status" value="2"/>
</dbReference>